<dbReference type="InterPro" id="IPR037219">
    <property type="entry name" value="Peptidase_M41-like"/>
</dbReference>
<evidence type="ECO:0008006" key="3">
    <source>
        <dbReference type="Google" id="ProtNLM"/>
    </source>
</evidence>
<keyword evidence="2" id="KW-1185">Reference proteome</keyword>
<dbReference type="GO" id="GO:0004222">
    <property type="term" value="F:metalloendopeptidase activity"/>
    <property type="evidence" value="ECO:0007669"/>
    <property type="project" value="InterPro"/>
</dbReference>
<sequence>MSDVTALAESPEMTEDRVTAWHEAGHAIVYLQGRSLRYVTLRPRAAGRAGFTAVRPRCVDLGTQAVVAHAGPLAQARHVLEATSAAERLHEGVTAEDVRLGAYLHSGHDDLALIAHTRQAYGFSGRQPEPRAEVAQDLVDRHWTDICRIATRLLKHRTLTDAQLRVCVPAIPLAS</sequence>
<name>A0A1R0L038_9PSEU</name>
<organism evidence="1 2">
    <name type="scientific">Amycolatopsis coloradensis</name>
    <dbReference type="NCBI Taxonomy" id="76021"/>
    <lineage>
        <taxon>Bacteria</taxon>
        <taxon>Bacillati</taxon>
        <taxon>Actinomycetota</taxon>
        <taxon>Actinomycetes</taxon>
        <taxon>Pseudonocardiales</taxon>
        <taxon>Pseudonocardiaceae</taxon>
        <taxon>Amycolatopsis</taxon>
    </lineage>
</organism>
<proteinExistence type="predicted"/>
<dbReference type="Gene3D" id="1.20.58.760">
    <property type="entry name" value="Peptidase M41"/>
    <property type="match status" value="1"/>
</dbReference>
<comment type="caution">
    <text evidence="1">The sequence shown here is derived from an EMBL/GenBank/DDBJ whole genome shotgun (WGS) entry which is preliminary data.</text>
</comment>
<dbReference type="EMBL" id="MQUQ01000003">
    <property type="protein sequence ID" value="OLZ55145.1"/>
    <property type="molecule type" value="Genomic_DNA"/>
</dbReference>
<dbReference type="SUPFAM" id="SSF140990">
    <property type="entry name" value="FtsH protease domain-like"/>
    <property type="match status" value="1"/>
</dbReference>
<dbReference type="OrthoDB" id="3615884at2"/>
<evidence type="ECO:0000313" key="1">
    <source>
        <dbReference type="EMBL" id="OLZ55145.1"/>
    </source>
</evidence>
<dbReference type="GO" id="GO:0005524">
    <property type="term" value="F:ATP binding"/>
    <property type="evidence" value="ECO:0007669"/>
    <property type="project" value="InterPro"/>
</dbReference>
<protein>
    <recommendedName>
        <fullName evidence="3">Peptidase M41 domain-containing protein</fullName>
    </recommendedName>
</protein>
<accession>A0A1R0L038</accession>
<dbReference type="AlphaFoldDB" id="A0A1R0L038"/>
<dbReference type="Proteomes" id="UP000187486">
    <property type="component" value="Unassembled WGS sequence"/>
</dbReference>
<dbReference type="GO" id="GO:0004176">
    <property type="term" value="F:ATP-dependent peptidase activity"/>
    <property type="evidence" value="ECO:0007669"/>
    <property type="project" value="InterPro"/>
</dbReference>
<dbReference type="GO" id="GO:0006508">
    <property type="term" value="P:proteolysis"/>
    <property type="evidence" value="ECO:0007669"/>
    <property type="project" value="InterPro"/>
</dbReference>
<dbReference type="STRING" id="76021.BS329_03700"/>
<gene>
    <name evidence="1" type="ORF">BS329_03700</name>
</gene>
<evidence type="ECO:0000313" key="2">
    <source>
        <dbReference type="Proteomes" id="UP000187486"/>
    </source>
</evidence>
<dbReference type="RefSeq" id="WP_076155704.1">
    <property type="nucleotide sequence ID" value="NZ_JBEZVB010000010.1"/>
</dbReference>
<reference evidence="1 2" key="1">
    <citation type="submission" date="2016-01" db="EMBL/GenBank/DDBJ databases">
        <title>Amycolatopsis coloradensis genome sequencing and assembly.</title>
        <authorList>
            <person name="Mayilraj S."/>
        </authorList>
    </citation>
    <scope>NUCLEOTIDE SEQUENCE [LARGE SCALE GENOMIC DNA]</scope>
    <source>
        <strain evidence="1 2">DSM 44225</strain>
    </source>
</reference>